<gene>
    <name evidence="3" type="ORF">Pla22_19370</name>
</gene>
<dbReference type="InterPro" id="IPR036982">
    <property type="entry name" value="Deoxyhypusine_synthase_sf"/>
</dbReference>
<protein>
    <submittedName>
        <fullName evidence="3">Deoxyhypusine synthase-like protein</fullName>
    </submittedName>
</protein>
<dbReference type="SUPFAM" id="SSF52467">
    <property type="entry name" value="DHS-like NAD/FAD-binding domain"/>
    <property type="match status" value="1"/>
</dbReference>
<evidence type="ECO:0000313" key="3">
    <source>
        <dbReference type="EMBL" id="TWT54295.1"/>
    </source>
</evidence>
<sequence>MRTIALDNDLCDVRELMQMLTSQGVSCSLFCFADASSFGKMNLMNVSEFLETHFRHFNARELLAAAKAYGEFVSSKNNGHMMVTLAGAMSTGELGLSLAEMIRAGKVHAITCTAANLEEDIFNLVAHNEYEIVENWRALSAEDEVKLRDQGFNRVTDTCIPETVMRHLEGRLVPMWKAAAEANAARMPVEFMFDLLDDEDLVQHYQVPRENSWVAAAKDMGIPVFTPGFEDSTLGNIYAAHVIDGSVPNHNGIAPGTKQMQKLAEWYQATCPDHPIGFFQIGGGIAGDFPICVVPMLIQDLKLDIPLWQYFCQISDAVTSYGGYSGAVPNEKITWYKLEQESPKFMIQSDATICAPLVFAHVLGW</sequence>
<keyword evidence="4" id="KW-1185">Reference proteome</keyword>
<proteinExistence type="inferred from homology"/>
<dbReference type="GO" id="GO:0005737">
    <property type="term" value="C:cytoplasm"/>
    <property type="evidence" value="ECO:0007669"/>
    <property type="project" value="TreeGrafter"/>
</dbReference>
<dbReference type="AlphaFoldDB" id="A0A5C5WWH9"/>
<dbReference type="Proteomes" id="UP000316598">
    <property type="component" value="Unassembled WGS sequence"/>
</dbReference>
<dbReference type="InterPro" id="IPR029035">
    <property type="entry name" value="DHS-like_NAD/FAD-binding_dom"/>
</dbReference>
<evidence type="ECO:0000313" key="4">
    <source>
        <dbReference type="Proteomes" id="UP000316598"/>
    </source>
</evidence>
<dbReference type="EMBL" id="SJPI01000001">
    <property type="protein sequence ID" value="TWT54295.1"/>
    <property type="molecule type" value="Genomic_DNA"/>
</dbReference>
<dbReference type="GO" id="GO:0034038">
    <property type="term" value="F:deoxyhypusine synthase activity"/>
    <property type="evidence" value="ECO:0007669"/>
    <property type="project" value="TreeGrafter"/>
</dbReference>
<dbReference type="PANTHER" id="PTHR11703:SF0">
    <property type="entry name" value="DEOXYHYPUSINE SYNTHASE"/>
    <property type="match status" value="1"/>
</dbReference>
<evidence type="ECO:0000256" key="1">
    <source>
        <dbReference type="ARBA" id="ARBA00009892"/>
    </source>
</evidence>
<dbReference type="PANTHER" id="PTHR11703">
    <property type="entry name" value="DEOXYHYPUSINE SYNTHASE"/>
    <property type="match status" value="1"/>
</dbReference>
<keyword evidence="2" id="KW-0520">NAD</keyword>
<comment type="caution">
    <text evidence="3">The sequence shown here is derived from an EMBL/GenBank/DDBJ whole genome shotgun (WGS) entry which is preliminary data.</text>
</comment>
<comment type="similarity">
    <text evidence="1">Belongs to the deoxyhypusine synthase family.</text>
</comment>
<dbReference type="InterPro" id="IPR002773">
    <property type="entry name" value="Deoxyhypusine_synthase"/>
</dbReference>
<evidence type="ECO:0000256" key="2">
    <source>
        <dbReference type="ARBA" id="ARBA00023027"/>
    </source>
</evidence>
<dbReference type="Pfam" id="PF01916">
    <property type="entry name" value="DS"/>
    <property type="match status" value="1"/>
</dbReference>
<accession>A0A5C5WWH9</accession>
<name>A0A5C5WWH9_9BACT</name>
<organism evidence="3 4">
    <name type="scientific">Rubripirellula amarantea</name>
    <dbReference type="NCBI Taxonomy" id="2527999"/>
    <lineage>
        <taxon>Bacteria</taxon>
        <taxon>Pseudomonadati</taxon>
        <taxon>Planctomycetota</taxon>
        <taxon>Planctomycetia</taxon>
        <taxon>Pirellulales</taxon>
        <taxon>Pirellulaceae</taxon>
        <taxon>Rubripirellula</taxon>
    </lineage>
</organism>
<dbReference type="Gene3D" id="3.40.910.10">
    <property type="entry name" value="Deoxyhypusine synthase"/>
    <property type="match status" value="1"/>
</dbReference>
<reference evidence="3 4" key="1">
    <citation type="submission" date="2019-02" db="EMBL/GenBank/DDBJ databases">
        <title>Deep-cultivation of Planctomycetes and their phenomic and genomic characterization uncovers novel biology.</title>
        <authorList>
            <person name="Wiegand S."/>
            <person name="Jogler M."/>
            <person name="Boedeker C."/>
            <person name="Pinto D."/>
            <person name="Vollmers J."/>
            <person name="Rivas-Marin E."/>
            <person name="Kohn T."/>
            <person name="Peeters S.H."/>
            <person name="Heuer A."/>
            <person name="Rast P."/>
            <person name="Oberbeckmann S."/>
            <person name="Bunk B."/>
            <person name="Jeske O."/>
            <person name="Meyerdierks A."/>
            <person name="Storesund J.E."/>
            <person name="Kallscheuer N."/>
            <person name="Luecker S."/>
            <person name="Lage O.M."/>
            <person name="Pohl T."/>
            <person name="Merkel B.J."/>
            <person name="Hornburger P."/>
            <person name="Mueller R.-W."/>
            <person name="Bruemmer F."/>
            <person name="Labrenz M."/>
            <person name="Spormann A.M."/>
            <person name="Op Den Camp H."/>
            <person name="Overmann J."/>
            <person name="Amann R."/>
            <person name="Jetten M.S.M."/>
            <person name="Mascher T."/>
            <person name="Medema M.H."/>
            <person name="Devos D.P."/>
            <person name="Kaster A.-K."/>
            <person name="Ovreas L."/>
            <person name="Rohde M."/>
            <person name="Galperin M.Y."/>
            <person name="Jogler C."/>
        </authorList>
    </citation>
    <scope>NUCLEOTIDE SEQUENCE [LARGE SCALE GENOMIC DNA]</scope>
    <source>
        <strain evidence="3 4">Pla22</strain>
    </source>
</reference>